<evidence type="ECO:0000313" key="7">
    <source>
        <dbReference type="EMBL" id="RZS93889.1"/>
    </source>
</evidence>
<evidence type="ECO:0000256" key="3">
    <source>
        <dbReference type="ARBA" id="ARBA00022989"/>
    </source>
</evidence>
<dbReference type="GO" id="GO:0055085">
    <property type="term" value="P:transmembrane transport"/>
    <property type="evidence" value="ECO:0007669"/>
    <property type="project" value="InterPro"/>
</dbReference>
<feature type="transmembrane region" description="Helical" evidence="5">
    <location>
        <begin position="195"/>
        <end position="216"/>
    </location>
</feature>
<dbReference type="InterPro" id="IPR011547">
    <property type="entry name" value="SLC26A/SulP_dom"/>
</dbReference>
<feature type="transmembrane region" description="Helical" evidence="5">
    <location>
        <begin position="149"/>
        <end position="175"/>
    </location>
</feature>
<dbReference type="OrthoDB" id="9771198at2"/>
<feature type="domain" description="STAS" evidence="6">
    <location>
        <begin position="456"/>
        <end position="571"/>
    </location>
</feature>
<feature type="transmembrane region" description="Helical" evidence="5">
    <location>
        <begin position="347"/>
        <end position="380"/>
    </location>
</feature>
<dbReference type="Pfam" id="PF01740">
    <property type="entry name" value="STAS"/>
    <property type="match status" value="1"/>
</dbReference>
<evidence type="ECO:0000256" key="2">
    <source>
        <dbReference type="ARBA" id="ARBA00022692"/>
    </source>
</evidence>
<keyword evidence="4 5" id="KW-0472">Membrane</keyword>
<keyword evidence="3 5" id="KW-1133">Transmembrane helix</keyword>
<proteinExistence type="predicted"/>
<organism evidence="7 8">
    <name type="scientific">Aquimarina brevivitae</name>
    <dbReference type="NCBI Taxonomy" id="323412"/>
    <lineage>
        <taxon>Bacteria</taxon>
        <taxon>Pseudomonadati</taxon>
        <taxon>Bacteroidota</taxon>
        <taxon>Flavobacteriia</taxon>
        <taxon>Flavobacteriales</taxon>
        <taxon>Flavobacteriaceae</taxon>
        <taxon>Aquimarina</taxon>
    </lineage>
</organism>
<evidence type="ECO:0000256" key="4">
    <source>
        <dbReference type="ARBA" id="ARBA00023136"/>
    </source>
</evidence>
<sequence>MNSFVVLLIILKPITIKRSFNIIPFIQTLRDYSFSSLKGDAIAGITVGVILIPQAVAYAMLMGAPPIYGLYASLVPLMVYAIFGSSKYLSIGPVAITAILLMNGVSELATPFSDLFVTFLIVAGLLVGLFQIFLGILRLGFLVNLISQPVLSGFISAAALIIVFSQLGGLLGIRIPKQDHQFESIIYIFNHLGDFNWITTAITIGSMLLFSLIKLWKKSFPSALLLILVTTLGSYYFDLQAMQVAIIGEVPTGLPFVNIPELSIAQIQQLLPTILSVTFIGYVGSIGVAKALEVKKRDHTVRPNQELFALGLAKVIGSLFLAIPTSGSYSRTAINEESGAKTTVSSLVSAFLVVIALLVLTPLFYYIPSVILSVIIVLSVVKLIDVREAIRLFKIRRSDFLVFLITFIVTFFMGMEKGILAGVILSFIFIIYHSSRPHLAELVNIPSTPYYKNRDRFPEASSTEKLLILRFDDQLYFANASYFKEAMIRFVEQRKTKPEFLILDCTNMHDLDSTGLQVLIDLWRYLHQYQIQFLLSGTIGPVRDFLKRSGFTEMIGVDHFFLTINDAVEFTEHNTIDPTRMEFANQTNTKRSLLD</sequence>
<dbReference type="SUPFAM" id="SSF52091">
    <property type="entry name" value="SpoIIaa-like"/>
    <property type="match status" value="1"/>
</dbReference>
<dbReference type="NCBIfam" id="TIGR00815">
    <property type="entry name" value="sulP"/>
    <property type="match status" value="1"/>
</dbReference>
<keyword evidence="8" id="KW-1185">Reference proteome</keyword>
<dbReference type="GO" id="GO:0016020">
    <property type="term" value="C:membrane"/>
    <property type="evidence" value="ECO:0007669"/>
    <property type="project" value="UniProtKB-SubCell"/>
</dbReference>
<dbReference type="InterPro" id="IPR036513">
    <property type="entry name" value="STAS_dom_sf"/>
</dbReference>
<evidence type="ECO:0000256" key="1">
    <source>
        <dbReference type="ARBA" id="ARBA00004141"/>
    </source>
</evidence>
<dbReference type="Proteomes" id="UP000292262">
    <property type="component" value="Unassembled WGS sequence"/>
</dbReference>
<gene>
    <name evidence="7" type="ORF">EV197_2470</name>
</gene>
<name>A0A4V2F5T0_9FLAO</name>
<dbReference type="EMBL" id="SGXE01000002">
    <property type="protein sequence ID" value="RZS93889.1"/>
    <property type="molecule type" value="Genomic_DNA"/>
</dbReference>
<dbReference type="PANTHER" id="PTHR11814">
    <property type="entry name" value="SULFATE TRANSPORTER"/>
    <property type="match status" value="1"/>
</dbReference>
<comment type="subcellular location">
    <subcellularLocation>
        <location evidence="1">Membrane</location>
        <topology evidence="1">Multi-pass membrane protein</topology>
    </subcellularLocation>
</comment>
<dbReference type="InterPro" id="IPR001902">
    <property type="entry name" value="SLC26A/SulP_fam"/>
</dbReference>
<dbReference type="AlphaFoldDB" id="A0A4V2F5T0"/>
<feature type="transmembrane region" description="Helical" evidence="5">
    <location>
        <begin position="400"/>
        <end position="432"/>
    </location>
</feature>
<feature type="transmembrane region" description="Helical" evidence="5">
    <location>
        <begin position="307"/>
        <end position="327"/>
    </location>
</feature>
<dbReference type="Pfam" id="PF00916">
    <property type="entry name" value="Sulfate_transp"/>
    <property type="match status" value="1"/>
</dbReference>
<dbReference type="CDD" id="cd07042">
    <property type="entry name" value="STAS_SulP_like_sulfate_transporter"/>
    <property type="match status" value="1"/>
</dbReference>
<comment type="caution">
    <text evidence="7">The sequence shown here is derived from an EMBL/GenBank/DDBJ whole genome shotgun (WGS) entry which is preliminary data.</text>
</comment>
<keyword evidence="2 5" id="KW-0812">Transmembrane</keyword>
<feature type="transmembrane region" description="Helical" evidence="5">
    <location>
        <begin position="41"/>
        <end position="61"/>
    </location>
</feature>
<dbReference type="PROSITE" id="PS50801">
    <property type="entry name" value="STAS"/>
    <property type="match status" value="1"/>
</dbReference>
<accession>A0A4V2F5T0</accession>
<evidence type="ECO:0000259" key="6">
    <source>
        <dbReference type="PROSITE" id="PS50801"/>
    </source>
</evidence>
<evidence type="ECO:0000256" key="5">
    <source>
        <dbReference type="SAM" id="Phobius"/>
    </source>
</evidence>
<evidence type="ECO:0000313" key="8">
    <source>
        <dbReference type="Proteomes" id="UP000292262"/>
    </source>
</evidence>
<protein>
    <submittedName>
        <fullName evidence="7">SulP family sulfate permease</fullName>
    </submittedName>
</protein>
<feature type="transmembrane region" description="Helical" evidence="5">
    <location>
        <begin position="267"/>
        <end position="286"/>
    </location>
</feature>
<dbReference type="RefSeq" id="WP_130286993.1">
    <property type="nucleotide sequence ID" value="NZ_SGXE01000002.1"/>
</dbReference>
<feature type="transmembrane region" description="Helical" evidence="5">
    <location>
        <begin position="115"/>
        <end position="137"/>
    </location>
</feature>
<feature type="transmembrane region" description="Helical" evidence="5">
    <location>
        <begin position="223"/>
        <end position="247"/>
    </location>
</feature>
<reference evidence="7 8" key="1">
    <citation type="submission" date="2019-02" db="EMBL/GenBank/DDBJ databases">
        <title>Genomic Encyclopedia of Type Strains, Phase IV (KMG-IV): sequencing the most valuable type-strain genomes for metagenomic binning, comparative biology and taxonomic classification.</title>
        <authorList>
            <person name="Goeker M."/>
        </authorList>
    </citation>
    <scope>NUCLEOTIDE SEQUENCE [LARGE SCALE GENOMIC DNA]</scope>
    <source>
        <strain evidence="7 8">DSM 17196</strain>
    </source>
</reference>
<dbReference type="Gene3D" id="3.30.750.24">
    <property type="entry name" value="STAS domain"/>
    <property type="match status" value="1"/>
</dbReference>
<dbReference type="InterPro" id="IPR002645">
    <property type="entry name" value="STAS_dom"/>
</dbReference>